<keyword evidence="6 8" id="KW-0472">Membrane</keyword>
<feature type="transmembrane region" description="Helical" evidence="8">
    <location>
        <begin position="233"/>
        <end position="257"/>
    </location>
</feature>
<keyword evidence="11" id="KW-1185">Reference proteome</keyword>
<name>A0ABN7Y1C0_9BURK</name>
<feature type="transmembrane region" description="Helical" evidence="8">
    <location>
        <begin position="375"/>
        <end position="393"/>
    </location>
</feature>
<evidence type="ECO:0000313" key="11">
    <source>
        <dbReference type="Proteomes" id="UP000721236"/>
    </source>
</evidence>
<evidence type="ECO:0000313" key="10">
    <source>
        <dbReference type="EMBL" id="CAG9165735.1"/>
    </source>
</evidence>
<feature type="transmembrane region" description="Helical" evidence="8">
    <location>
        <begin position="413"/>
        <end position="436"/>
    </location>
</feature>
<reference evidence="10 11" key="1">
    <citation type="submission" date="2021-08" db="EMBL/GenBank/DDBJ databases">
        <authorList>
            <person name="Peeters C."/>
        </authorList>
    </citation>
    <scope>NUCLEOTIDE SEQUENCE [LARGE SCALE GENOMIC DNA]</scope>
    <source>
        <strain evidence="10 11">LMG 21510</strain>
    </source>
</reference>
<evidence type="ECO:0000256" key="6">
    <source>
        <dbReference type="ARBA" id="ARBA00023136"/>
    </source>
</evidence>
<evidence type="ECO:0000256" key="4">
    <source>
        <dbReference type="ARBA" id="ARBA00022692"/>
    </source>
</evidence>
<dbReference type="EMBL" id="CAJZAH010000001">
    <property type="protein sequence ID" value="CAG9165735.1"/>
    <property type="molecule type" value="Genomic_DNA"/>
</dbReference>
<feature type="transmembrane region" description="Helical" evidence="8">
    <location>
        <begin position="202"/>
        <end position="221"/>
    </location>
</feature>
<dbReference type="InterPro" id="IPR001750">
    <property type="entry name" value="ND/Mrp_TM"/>
</dbReference>
<feature type="transmembrane region" description="Helical" evidence="8">
    <location>
        <begin position="303"/>
        <end position="324"/>
    </location>
</feature>
<feature type="transmembrane region" description="Helical" evidence="8">
    <location>
        <begin position="158"/>
        <end position="182"/>
    </location>
</feature>
<feature type="transmembrane region" description="Helical" evidence="8">
    <location>
        <begin position="55"/>
        <end position="73"/>
    </location>
</feature>
<feature type="transmembrane region" description="Helical" evidence="8">
    <location>
        <begin position="277"/>
        <end position="296"/>
    </location>
</feature>
<keyword evidence="4 7" id="KW-0812">Transmembrane</keyword>
<keyword evidence="5 8" id="KW-1133">Transmembrane helix</keyword>
<evidence type="ECO:0000256" key="5">
    <source>
        <dbReference type="ARBA" id="ARBA00022989"/>
    </source>
</evidence>
<dbReference type="Pfam" id="PF00361">
    <property type="entry name" value="Proton_antipo_M"/>
    <property type="match status" value="1"/>
</dbReference>
<evidence type="ECO:0000256" key="7">
    <source>
        <dbReference type="RuleBase" id="RU000320"/>
    </source>
</evidence>
<comment type="caution">
    <text evidence="10">The sequence shown here is derived from an EMBL/GenBank/DDBJ whole genome shotgun (WGS) entry which is preliminary data.</text>
</comment>
<feature type="transmembrane region" description="Helical" evidence="8">
    <location>
        <begin position="31"/>
        <end position="49"/>
    </location>
</feature>
<keyword evidence="3" id="KW-1003">Cell membrane</keyword>
<dbReference type="Proteomes" id="UP000721236">
    <property type="component" value="Unassembled WGS sequence"/>
</dbReference>
<proteinExistence type="inferred from homology"/>
<evidence type="ECO:0000256" key="2">
    <source>
        <dbReference type="ARBA" id="ARBA00005346"/>
    </source>
</evidence>
<feature type="domain" description="NADH:quinone oxidoreductase/Mrp antiporter transmembrane" evidence="9">
    <location>
        <begin position="125"/>
        <end position="409"/>
    </location>
</feature>
<evidence type="ECO:0000256" key="1">
    <source>
        <dbReference type="ARBA" id="ARBA00004651"/>
    </source>
</evidence>
<dbReference type="PRINTS" id="PR01437">
    <property type="entry name" value="NUOXDRDTASE4"/>
</dbReference>
<evidence type="ECO:0000256" key="8">
    <source>
        <dbReference type="SAM" id="Phobius"/>
    </source>
</evidence>
<dbReference type="PANTHER" id="PTHR42703">
    <property type="entry name" value="NADH DEHYDROGENASE"/>
    <property type="match status" value="1"/>
</dbReference>
<dbReference type="InterPro" id="IPR003918">
    <property type="entry name" value="NADH_UbQ_OxRdtase"/>
</dbReference>
<gene>
    <name evidence="10" type="primary">mrpD_1</name>
    <name evidence="10" type="ORF">LMG21510_00187</name>
</gene>
<feature type="transmembrane region" description="Helical" evidence="8">
    <location>
        <begin position="6"/>
        <end position="24"/>
    </location>
</feature>
<feature type="transmembrane region" description="Helical" evidence="8">
    <location>
        <begin position="120"/>
        <end position="146"/>
    </location>
</feature>
<dbReference type="NCBIfam" id="NF009309">
    <property type="entry name" value="PRK12666.1"/>
    <property type="match status" value="1"/>
</dbReference>
<feature type="transmembrane region" description="Helical" evidence="8">
    <location>
        <begin position="80"/>
        <end position="100"/>
    </location>
</feature>
<feature type="transmembrane region" description="Helical" evidence="8">
    <location>
        <begin position="330"/>
        <end position="354"/>
    </location>
</feature>
<feature type="transmembrane region" description="Helical" evidence="8">
    <location>
        <begin position="474"/>
        <end position="494"/>
    </location>
</feature>
<organism evidence="10 11">
    <name type="scientific">Cupriavidus respiraculi</name>
    <dbReference type="NCBI Taxonomy" id="195930"/>
    <lineage>
        <taxon>Bacteria</taxon>
        <taxon>Pseudomonadati</taxon>
        <taxon>Pseudomonadota</taxon>
        <taxon>Betaproteobacteria</taxon>
        <taxon>Burkholderiales</taxon>
        <taxon>Burkholderiaceae</taxon>
        <taxon>Cupriavidus</taxon>
    </lineage>
</organism>
<protein>
    <submittedName>
        <fullName evidence="10">Na(+)/H(+) antiporter subunit D</fullName>
    </submittedName>
</protein>
<sequence length="521" mass="54609">MNHGLLLPILLPMFAGGVLAIMPARRPLRRRALSVAAAIALVPLAAWLLGEARSGAIQVYAIGNWAAPFGIVLQLDRLSALMLLLTAVLGAVCACCAGRGDDRLGRHFDALFQFQLMGLNGAFLAGDIFNLFVFFEILLIASYALLVHGGGEARIRSGLHYVVLNLVGSSFFLVAIGILYGLTGTLNMAHMGERLARLDAEAVPLAAAAGAMLMLVFGLKAGLFPLSFWLPRAYASAAGSVAGLFAIMTKVGVYAIMRCHALMFDAGHGMLATFASRWLWWLALATMVIGACGALAARSMKLLTAYLVLVSVGLLLASVALQSPGAWGGALYYLGSTTLCTAGLFLLADALEGLPTRRTPEPTPRVRAVARRKPITWIAGALFLTGAIGAVGLPPLSGFLGKAMVLRAAPFDAQWHGASVLWPAILLTGLASLVAVSRTGTRLVWQAPSAPAGTPARQVAGIVRHRAAPDPGKLACCAALLACSIGMVVFAQPISRYVDATALQLLDRPAYLRAVLPNGEG</sequence>
<comment type="similarity">
    <text evidence="2">Belongs to the CPA3 antiporters (TC 2.A.63) subunit D family.</text>
</comment>
<accession>A0ABN7Y1C0</accession>
<dbReference type="PANTHER" id="PTHR42703:SF1">
    <property type="entry name" value="NA(+)_H(+) ANTIPORTER SUBUNIT D1"/>
    <property type="match status" value="1"/>
</dbReference>
<evidence type="ECO:0000259" key="9">
    <source>
        <dbReference type="Pfam" id="PF00361"/>
    </source>
</evidence>
<comment type="subcellular location">
    <subcellularLocation>
        <location evidence="1">Cell membrane</location>
        <topology evidence="1">Multi-pass membrane protein</topology>
    </subcellularLocation>
    <subcellularLocation>
        <location evidence="7">Membrane</location>
        <topology evidence="7">Multi-pass membrane protein</topology>
    </subcellularLocation>
</comment>
<evidence type="ECO:0000256" key="3">
    <source>
        <dbReference type="ARBA" id="ARBA00022475"/>
    </source>
</evidence>
<dbReference type="RefSeq" id="WP_224039075.1">
    <property type="nucleotide sequence ID" value="NZ_CAJZAH010000001.1"/>
</dbReference>
<dbReference type="InterPro" id="IPR050586">
    <property type="entry name" value="CPA3_Na-H_Antiporter_D"/>
</dbReference>